<protein>
    <submittedName>
        <fullName evidence="3">Uncharacterized protein</fullName>
    </submittedName>
</protein>
<dbReference type="Proteomes" id="UP000266841">
    <property type="component" value="Unassembled WGS sequence"/>
</dbReference>
<evidence type="ECO:0000313" key="4">
    <source>
        <dbReference type="Proteomes" id="UP000266841"/>
    </source>
</evidence>
<dbReference type="EMBL" id="AGNL01018611">
    <property type="protein sequence ID" value="EJK62800.1"/>
    <property type="molecule type" value="Genomic_DNA"/>
</dbReference>
<name>K0SBV6_THAOC</name>
<feature type="compositionally biased region" description="Polar residues" evidence="2">
    <location>
        <begin position="1"/>
        <end position="16"/>
    </location>
</feature>
<keyword evidence="1" id="KW-0175">Coiled coil</keyword>
<organism evidence="3 4">
    <name type="scientific">Thalassiosira oceanica</name>
    <name type="common">Marine diatom</name>
    <dbReference type="NCBI Taxonomy" id="159749"/>
    <lineage>
        <taxon>Eukaryota</taxon>
        <taxon>Sar</taxon>
        <taxon>Stramenopiles</taxon>
        <taxon>Ochrophyta</taxon>
        <taxon>Bacillariophyta</taxon>
        <taxon>Coscinodiscophyceae</taxon>
        <taxon>Thalassiosirophycidae</taxon>
        <taxon>Thalassiosirales</taxon>
        <taxon>Thalassiosiraceae</taxon>
        <taxon>Thalassiosira</taxon>
    </lineage>
</organism>
<feature type="compositionally biased region" description="Polar residues" evidence="2">
    <location>
        <begin position="645"/>
        <end position="665"/>
    </location>
</feature>
<evidence type="ECO:0000256" key="1">
    <source>
        <dbReference type="SAM" id="Coils"/>
    </source>
</evidence>
<sequence>MSVPQLGTSDRSSSFPTRPLPSESAELKLSRRQDQYLVGNGALYRYKLRSGDGESRTRLKIRRKPKVKQGPEAVDATGRKCRGTSTITLSPWICGQELACKERGELLLIGVSAVVSPVSYVVCCCTTGCRPSTSPKLHTIELVVFGRGRQSPVRSWAGSRSLFSGGSHQASSTSASAGRPSGGGESEFPVVRNGLERSEVKAAKLASLDSKEKCFGLVGVGSELRVCLKGLKLGGDGTLLSHCGTKAHENNKFRGPPGYEGLLWDNVYFPPGAKETAYVGLGYLDRDICRPVDKKLLEEKAMSSLKWIEAFASIASELNEQEDSVSGQGADSRTEEDGTEDVSADQLDEVGVKDESAVDEMAESSQDPITGQPWMEVPDSRYVSSGREWEPVVSPYGPLILQIREVITGLAQEAKDYHKMLPGVLADNTLYGSQLRTIEGWMLNIERSLGDTSWFDDNGTILSVVYENHRKIDELERLELARALEELRILRQNFDALQSSVNTDVESIDTELDNLHEVLKTMQGEMTEAIRQEVQRIRNDRAGRPSFSLPATGGYPSGSSQLTYDTPIRGLLHEPSVTLRDVLQRLVVVEESLKQEIETRKDQVEALERDLSDVVARLKTTEDGYKALKDTVASSGGVAVLASSFQNEGTTTNTPPRQQDQTDYD</sequence>
<evidence type="ECO:0000313" key="3">
    <source>
        <dbReference type="EMBL" id="EJK62800.1"/>
    </source>
</evidence>
<feature type="region of interest" description="Disordered" evidence="2">
    <location>
        <begin position="319"/>
        <end position="351"/>
    </location>
</feature>
<dbReference type="AlphaFoldDB" id="K0SBV6"/>
<reference evidence="3 4" key="1">
    <citation type="journal article" date="2012" name="Genome Biol.">
        <title>Genome and low-iron response of an oceanic diatom adapted to chronic iron limitation.</title>
        <authorList>
            <person name="Lommer M."/>
            <person name="Specht M."/>
            <person name="Roy A.S."/>
            <person name="Kraemer L."/>
            <person name="Andreson R."/>
            <person name="Gutowska M.A."/>
            <person name="Wolf J."/>
            <person name="Bergner S.V."/>
            <person name="Schilhabel M.B."/>
            <person name="Klostermeier U.C."/>
            <person name="Beiko R.G."/>
            <person name="Rosenstiel P."/>
            <person name="Hippler M."/>
            <person name="Laroche J."/>
        </authorList>
    </citation>
    <scope>NUCLEOTIDE SEQUENCE [LARGE SCALE GENOMIC DNA]</scope>
    <source>
        <strain evidence="3 4">CCMP1005</strain>
    </source>
</reference>
<evidence type="ECO:0000256" key="2">
    <source>
        <dbReference type="SAM" id="MobiDB-lite"/>
    </source>
</evidence>
<feature type="coiled-coil region" evidence="1">
    <location>
        <begin position="480"/>
        <end position="532"/>
    </location>
</feature>
<comment type="caution">
    <text evidence="3">The sequence shown here is derived from an EMBL/GenBank/DDBJ whole genome shotgun (WGS) entry which is preliminary data.</text>
</comment>
<feature type="coiled-coil region" evidence="1">
    <location>
        <begin position="590"/>
        <end position="617"/>
    </location>
</feature>
<feature type="compositionally biased region" description="Polar residues" evidence="2">
    <location>
        <begin position="161"/>
        <end position="176"/>
    </location>
</feature>
<feature type="region of interest" description="Disordered" evidence="2">
    <location>
        <begin position="1"/>
        <end position="26"/>
    </location>
</feature>
<feature type="region of interest" description="Disordered" evidence="2">
    <location>
        <begin position="643"/>
        <end position="665"/>
    </location>
</feature>
<proteinExistence type="predicted"/>
<gene>
    <name evidence="3" type="ORF">THAOC_16573</name>
</gene>
<accession>K0SBV6</accession>
<keyword evidence="4" id="KW-1185">Reference proteome</keyword>
<feature type="region of interest" description="Disordered" evidence="2">
    <location>
        <begin position="154"/>
        <end position="186"/>
    </location>
</feature>
<feature type="compositionally biased region" description="Acidic residues" evidence="2">
    <location>
        <begin position="337"/>
        <end position="348"/>
    </location>
</feature>